<dbReference type="GO" id="GO:0070573">
    <property type="term" value="F:metallodipeptidase activity"/>
    <property type="evidence" value="ECO:0007669"/>
    <property type="project" value="InterPro"/>
</dbReference>
<dbReference type="GO" id="GO:0006508">
    <property type="term" value="P:proteolysis"/>
    <property type="evidence" value="ECO:0007669"/>
    <property type="project" value="InterPro"/>
</dbReference>
<proteinExistence type="predicted"/>
<sequence length="361" mass="39643">MRPMIDAHLDLALNALNYNRNLQLTVAELRAVEQSFTDVAGRGRGTVTFPELKRCKVPVCVATLLARSGPDAAQRWGFKRGDIDYATQQIAYAHCFGSLGYYRLLEAQGHLKFIHTRGELAAHWAAWEAAPDATPLGIILSMEGADPIVTPDQVAHWFGLGLRAVGPAHYGRGQYAFGTAVDGPMTPAGVQLLKEFMKVGMILDVTHLSDQSFWTAMDVYDGPMLASHHNLRSLVPGDRQLTDEQVKELIKRGAVIGSAFDAWMMVPGWERGKTRPEVVGLEAIVDHMDRICQFAGNARHVALGTDLDGGFGTEQTPRDLDTITDVHKLEDILSRRGYSAADIDGIFYANWLRFFGAALPG</sequence>
<reference evidence="1 2" key="1">
    <citation type="submission" date="2018-01" db="EMBL/GenBank/DDBJ databases">
        <title>G. obscuriglobus.</title>
        <authorList>
            <person name="Franke J."/>
            <person name="Blomberg W."/>
            <person name="Selmecki A."/>
        </authorList>
    </citation>
    <scope>NUCLEOTIDE SEQUENCE [LARGE SCALE GENOMIC DNA]</scope>
    <source>
        <strain evidence="1 2">DSM 5831</strain>
    </source>
</reference>
<dbReference type="Proteomes" id="UP000245802">
    <property type="component" value="Chromosome"/>
</dbReference>
<dbReference type="Gene3D" id="3.20.20.140">
    <property type="entry name" value="Metal-dependent hydrolases"/>
    <property type="match status" value="1"/>
</dbReference>
<protein>
    <submittedName>
        <fullName evidence="1">Peptidase</fullName>
    </submittedName>
</protein>
<evidence type="ECO:0000313" key="1">
    <source>
        <dbReference type="EMBL" id="AWM37140.1"/>
    </source>
</evidence>
<accession>A0A2Z3H7X9</accession>
<dbReference type="InterPro" id="IPR008257">
    <property type="entry name" value="Pept_M19"/>
</dbReference>
<dbReference type="RefSeq" id="WP_010042198.1">
    <property type="nucleotide sequence ID" value="NZ_CP025958.1"/>
</dbReference>
<gene>
    <name evidence="1" type="ORF">C1280_08960</name>
</gene>
<dbReference type="PROSITE" id="PS51365">
    <property type="entry name" value="RENAL_DIPEPTIDASE_2"/>
    <property type="match status" value="1"/>
</dbReference>
<dbReference type="InterPro" id="IPR032466">
    <property type="entry name" value="Metal_Hydrolase"/>
</dbReference>
<dbReference type="PANTHER" id="PTHR10443">
    <property type="entry name" value="MICROSOMAL DIPEPTIDASE"/>
    <property type="match status" value="1"/>
</dbReference>
<dbReference type="AlphaFoldDB" id="A0A2Z3H7X9"/>
<organism evidence="1 2">
    <name type="scientific">Gemmata obscuriglobus</name>
    <dbReference type="NCBI Taxonomy" id="114"/>
    <lineage>
        <taxon>Bacteria</taxon>
        <taxon>Pseudomonadati</taxon>
        <taxon>Planctomycetota</taxon>
        <taxon>Planctomycetia</taxon>
        <taxon>Gemmatales</taxon>
        <taxon>Gemmataceae</taxon>
        <taxon>Gemmata</taxon>
    </lineage>
</organism>
<dbReference type="SUPFAM" id="SSF51556">
    <property type="entry name" value="Metallo-dependent hydrolases"/>
    <property type="match status" value="1"/>
</dbReference>
<dbReference type="Pfam" id="PF01244">
    <property type="entry name" value="Peptidase_M19"/>
    <property type="match status" value="1"/>
</dbReference>
<dbReference type="OrthoDB" id="9804920at2"/>
<dbReference type="KEGG" id="gog:C1280_08960"/>
<keyword evidence="2" id="KW-1185">Reference proteome</keyword>
<name>A0A2Z3H7X9_9BACT</name>
<dbReference type="PANTHER" id="PTHR10443:SF12">
    <property type="entry name" value="DIPEPTIDASE"/>
    <property type="match status" value="1"/>
</dbReference>
<evidence type="ECO:0000313" key="2">
    <source>
        <dbReference type="Proteomes" id="UP000245802"/>
    </source>
</evidence>
<dbReference type="EMBL" id="CP025958">
    <property type="protein sequence ID" value="AWM37140.1"/>
    <property type="molecule type" value="Genomic_DNA"/>
</dbReference>